<sequence length="63" mass="6909">MEKLSAVVVGAVLLLGLTACNMKDNMRPPKAERAMSIAGMPVYEKDYKLSQELALNQSAVQRE</sequence>
<proteinExistence type="predicted"/>
<dbReference type="Proteomes" id="UP000185674">
    <property type="component" value="Chromosome"/>
</dbReference>
<dbReference type="RefSeq" id="WP_048763380.1">
    <property type="nucleotide sequence ID" value="NZ_BHGE01000010.1"/>
</dbReference>
<dbReference type="EMBL" id="CP016896">
    <property type="protein sequence ID" value="APV36291.1"/>
    <property type="molecule type" value="Genomic_DNA"/>
</dbReference>
<accession>A0A1P8EJA2</accession>
<dbReference type="PROSITE" id="PS51257">
    <property type="entry name" value="PROKAR_LIPOPROTEIN"/>
    <property type="match status" value="1"/>
</dbReference>
<gene>
    <name evidence="1" type="ORF">BEN76_09785</name>
</gene>
<evidence type="ECO:0000313" key="1">
    <source>
        <dbReference type="EMBL" id="APV36291.1"/>
    </source>
</evidence>
<dbReference type="AlphaFoldDB" id="A0A1P8EJA2"/>
<reference evidence="1 2" key="1">
    <citation type="submission" date="2016-08" db="EMBL/GenBank/DDBJ databases">
        <title>Complete genome sequence of Acinetobacter baylyi strain GFJ2.</title>
        <authorList>
            <person name="Tabata M."/>
            <person name="Kuboki S."/>
            <person name="Gibu N."/>
            <person name="Kinouchi Y."/>
            <person name="Vangnai A."/>
            <person name="Kasai D."/>
            <person name="Fukuda M."/>
        </authorList>
    </citation>
    <scope>NUCLEOTIDE SEQUENCE [LARGE SCALE GENOMIC DNA]</scope>
    <source>
        <strain evidence="1 2">GFJ2</strain>
    </source>
</reference>
<name>A0A1P8EJA2_9GAMM</name>
<protein>
    <submittedName>
        <fullName evidence="1">Uncharacterized protein</fullName>
    </submittedName>
</protein>
<evidence type="ECO:0000313" key="2">
    <source>
        <dbReference type="Proteomes" id="UP000185674"/>
    </source>
</evidence>
<organism evidence="1 2">
    <name type="scientific">Acinetobacter soli</name>
    <dbReference type="NCBI Taxonomy" id="487316"/>
    <lineage>
        <taxon>Bacteria</taxon>
        <taxon>Pseudomonadati</taxon>
        <taxon>Pseudomonadota</taxon>
        <taxon>Gammaproteobacteria</taxon>
        <taxon>Moraxellales</taxon>
        <taxon>Moraxellaceae</taxon>
        <taxon>Acinetobacter</taxon>
    </lineage>
</organism>
<dbReference type="GeneID" id="67513329"/>
<dbReference type="KEGG" id="asol:BEN76_09785"/>
<dbReference type="NCBIfam" id="NF038215">
    <property type="entry name" value="acineto_lipo_PV"/>
    <property type="match status" value="1"/>
</dbReference>